<keyword evidence="1" id="KW-0175">Coiled coil</keyword>
<dbReference type="EMBL" id="KM408320">
    <property type="protein sequence ID" value="AIM49812.1"/>
    <property type="molecule type" value="Genomic_DNA"/>
</dbReference>
<feature type="region of interest" description="Disordered" evidence="2">
    <location>
        <begin position="179"/>
        <end position="201"/>
    </location>
</feature>
<reference evidence="3 4" key="1">
    <citation type="submission" date="2014-08" db="EMBL/GenBank/DDBJ databases">
        <authorList>
            <person name="Delgado B.M."/>
            <person name="Feathers C.T."/>
            <person name="Feeney M.S."/>
            <person name="Feuer K.L."/>
            <person name="Florin D.T."/>
            <person name="Gordon M.B."/>
            <person name="Gorman S.E."/>
            <person name="Grajales M."/>
            <person name="Heckman E.L."/>
            <person name="Juarez M.C."/>
            <person name="Kenna M.A."/>
            <person name="Mageeney C.M."/>
            <person name="Marzillier J.Y."/>
            <person name="Miller B.D."/>
            <person name="Schlegel J.L."/>
            <person name="So C.Y."/>
            <person name="Sternberg R.A."/>
            <person name="Ware V.C."/>
            <person name="Anders K.R."/>
            <person name="Braun M.A."/>
            <person name="Delesalle V.A."/>
            <person name="Hughes L.E."/>
            <person name="Bradley K.W."/>
            <person name="Barker L.P."/>
            <person name="Asai D.J."/>
            <person name="Bowman C.A."/>
            <person name="Russell D.A."/>
            <person name="Pope W.H."/>
            <person name="Jacobs-Sera D."/>
            <person name="Hendrix R.W."/>
            <person name="Hatfull G.F."/>
        </authorList>
    </citation>
    <scope>NUCLEOTIDE SEQUENCE [LARGE SCALE GENOMIC DNA]</scope>
</reference>
<gene>
    <name evidence="3" type="ORF">PBI_LASSO_74</name>
</gene>
<evidence type="ECO:0000313" key="4">
    <source>
        <dbReference type="Proteomes" id="UP000029356"/>
    </source>
</evidence>
<evidence type="ECO:0000256" key="1">
    <source>
        <dbReference type="SAM" id="Coils"/>
    </source>
</evidence>
<sequence>MTDTLDRDDLDSDIEAAPLPAWQPDHSLVPAILAGSPVTMKQLRPPDRAWAVAVLRRMGYTAELIADWLSCSLRLVHTISADSAVLVQLYLDHTETTGNEHRMLASEVARLAEALADAEAAAERYRQQRDRLIAVGSSDKAAFPCGCPRTRYNTYVAPKTGKAGCRHHRTLAVARHRARKRQAAGVASGHGQDSIEGAGHP</sequence>
<evidence type="ECO:0000313" key="3">
    <source>
        <dbReference type="EMBL" id="AIM49812.1"/>
    </source>
</evidence>
<dbReference type="Proteomes" id="UP000029356">
    <property type="component" value="Genome"/>
</dbReference>
<name>A0A088FPX1_9CAUD</name>
<organism evidence="3 4">
    <name type="scientific">Mycobacterium phage Lasso</name>
    <dbReference type="NCBI Taxonomy" id="1541886"/>
    <lineage>
        <taxon>Viruses</taxon>
        <taxon>Duplodnaviria</taxon>
        <taxon>Heunggongvirae</taxon>
        <taxon>Uroviricota</taxon>
        <taxon>Caudoviricetes</taxon>
        <taxon>Bclasvirinae</taxon>
        <taxon>Pegunavirus</taxon>
        <taxon>Pegunavirus soto</taxon>
    </lineage>
</organism>
<evidence type="ECO:0000256" key="2">
    <source>
        <dbReference type="SAM" id="MobiDB-lite"/>
    </source>
</evidence>
<accession>A0A088FPX1</accession>
<proteinExistence type="predicted"/>
<protein>
    <submittedName>
        <fullName evidence="3">Uncharacterized protein</fullName>
    </submittedName>
</protein>
<feature type="coiled-coil region" evidence="1">
    <location>
        <begin position="101"/>
        <end position="135"/>
    </location>
</feature>